<proteinExistence type="predicted"/>
<dbReference type="CTD" id="20325539"/>
<dbReference type="OrthoDB" id="6241105at2759"/>
<dbReference type="RefSeq" id="XP_009176273.1">
    <property type="nucleotide sequence ID" value="XM_009178009.1"/>
</dbReference>
<dbReference type="EMBL" id="KL597110">
    <property type="protein sequence ID" value="KER19984.1"/>
    <property type="molecule type" value="Genomic_DNA"/>
</dbReference>
<dbReference type="KEGG" id="ovi:T265_11371"/>
<organism evidence="1 2">
    <name type="scientific">Opisthorchis viverrini</name>
    <name type="common">Southeast Asian liver fluke</name>
    <dbReference type="NCBI Taxonomy" id="6198"/>
    <lineage>
        <taxon>Eukaryota</taxon>
        <taxon>Metazoa</taxon>
        <taxon>Spiralia</taxon>
        <taxon>Lophotrochozoa</taxon>
        <taxon>Platyhelminthes</taxon>
        <taxon>Trematoda</taxon>
        <taxon>Digenea</taxon>
        <taxon>Opisthorchiida</taxon>
        <taxon>Opisthorchiata</taxon>
        <taxon>Opisthorchiidae</taxon>
        <taxon>Opisthorchis</taxon>
    </lineage>
</organism>
<sequence length="149" mass="16883">MKTKVATFAQTYIQAQGKNTSTPNSHPAQTLNRRKTRSVVALFRCLAAMPSKGSTRAGILPGCPSLNRGSREAEVRFRTTDIPISKFALWAQSKWVPHKSIERYSSPPIVSIYRELENGSLFSRQEYHHHHQRQHDISAQHQCFTAVQP</sequence>
<dbReference type="GeneID" id="20325539"/>
<dbReference type="Proteomes" id="UP000054324">
    <property type="component" value="Unassembled WGS sequence"/>
</dbReference>
<evidence type="ECO:0000313" key="2">
    <source>
        <dbReference type="Proteomes" id="UP000054324"/>
    </source>
</evidence>
<protein>
    <submittedName>
        <fullName evidence="1">Uncharacterized protein</fullName>
    </submittedName>
</protein>
<gene>
    <name evidence="1" type="ORF">T265_11371</name>
</gene>
<keyword evidence="2" id="KW-1185">Reference proteome</keyword>
<dbReference type="AlphaFoldDB" id="A0A074ZXQ3"/>
<reference evidence="1 2" key="1">
    <citation type="submission" date="2013-11" db="EMBL/GenBank/DDBJ databases">
        <title>Opisthorchis viverrini - life in the bile duct.</title>
        <authorList>
            <person name="Young N.D."/>
            <person name="Nagarajan N."/>
            <person name="Lin S.J."/>
            <person name="Korhonen P.K."/>
            <person name="Jex A.R."/>
            <person name="Hall R.S."/>
            <person name="Safavi-Hemami H."/>
            <person name="Kaewkong W."/>
            <person name="Bertrand D."/>
            <person name="Gao S."/>
            <person name="Seet Q."/>
            <person name="Wongkham S."/>
            <person name="Teh B.T."/>
            <person name="Wongkham C."/>
            <person name="Intapan P.M."/>
            <person name="Maleewong W."/>
            <person name="Yang X."/>
            <person name="Hu M."/>
            <person name="Wang Z."/>
            <person name="Hofmann A."/>
            <person name="Sternberg P.W."/>
            <person name="Tan P."/>
            <person name="Wang J."/>
            <person name="Gasser R.B."/>
        </authorList>
    </citation>
    <scope>NUCLEOTIDE SEQUENCE [LARGE SCALE GENOMIC DNA]</scope>
</reference>
<name>A0A074ZXQ3_OPIVI</name>
<evidence type="ECO:0000313" key="1">
    <source>
        <dbReference type="EMBL" id="KER19984.1"/>
    </source>
</evidence>
<accession>A0A074ZXQ3</accession>